<accession>A0AA36JSK2</accession>
<name>A0AA36JSK2_9DINO</name>
<gene>
    <name evidence="1" type="ORF">EVOR1521_LOCUS31243</name>
</gene>
<dbReference type="Proteomes" id="UP001178507">
    <property type="component" value="Unassembled WGS sequence"/>
</dbReference>
<reference evidence="1" key="1">
    <citation type="submission" date="2023-08" db="EMBL/GenBank/DDBJ databases">
        <authorList>
            <person name="Chen Y."/>
            <person name="Shah S."/>
            <person name="Dougan E. K."/>
            <person name="Thang M."/>
            <person name="Chan C."/>
        </authorList>
    </citation>
    <scope>NUCLEOTIDE SEQUENCE</scope>
</reference>
<evidence type="ECO:0000313" key="2">
    <source>
        <dbReference type="Proteomes" id="UP001178507"/>
    </source>
</evidence>
<sequence length="407" mass="46139">MNEPIEEWANPKEVKPTVNMLNCLQKAELLTIHCAGGRPSACDMSTRKDAIITDIVRNWDVIIDAIAHRYSEPQESESELSVDETGNISPMSDPDATYYNFWELSDAYVNDASDFEEDELCKQFDTQKTSSIILKVNVFEPKGEKKLFSLFLSDAYISFAELKTLMVNKISTFKGADPEHHLQETDFKLSCNGVPVSDEMTIANHLSWGNNEIDLCISLVLRGGGGLVIKHTNKDKGIMELKKRAKLSAPPKEDIDEAVTMPPEFIQYVEHYTSKIQQVKVLFGQDIPVLKYALKAISSQDLETCRVILNTRIRGGRGDDSYTKFKRAMCIIYPLLTSMEESTKRIMNDLKDFHRFFVERFIETYAQHADGITRLDTATLLNEVIAELENRRTGEIPQSVQQTCIIC</sequence>
<comment type="caution">
    <text evidence="1">The sequence shown here is derived from an EMBL/GenBank/DDBJ whole genome shotgun (WGS) entry which is preliminary data.</text>
</comment>
<organism evidence="1 2">
    <name type="scientific">Effrenium voratum</name>
    <dbReference type="NCBI Taxonomy" id="2562239"/>
    <lineage>
        <taxon>Eukaryota</taxon>
        <taxon>Sar</taxon>
        <taxon>Alveolata</taxon>
        <taxon>Dinophyceae</taxon>
        <taxon>Suessiales</taxon>
        <taxon>Symbiodiniaceae</taxon>
        <taxon>Effrenium</taxon>
    </lineage>
</organism>
<dbReference type="EMBL" id="CAUJNA010003816">
    <property type="protein sequence ID" value="CAJ1410416.1"/>
    <property type="molecule type" value="Genomic_DNA"/>
</dbReference>
<keyword evidence="2" id="KW-1185">Reference proteome</keyword>
<protein>
    <submittedName>
        <fullName evidence="1">Uncharacterized protein</fullName>
    </submittedName>
</protein>
<dbReference type="AlphaFoldDB" id="A0AA36JSK2"/>
<evidence type="ECO:0000313" key="1">
    <source>
        <dbReference type="EMBL" id="CAJ1410416.1"/>
    </source>
</evidence>
<proteinExistence type="predicted"/>